<keyword evidence="5" id="KW-0256">Endoplasmic reticulum</keyword>
<dbReference type="InterPro" id="IPR001128">
    <property type="entry name" value="Cyt_P450"/>
</dbReference>
<sequence length="234" mass="27029">MFFEVVICAFIGIVAVLAILGLWRKKYSRFVPDNKHSVFHVLVDVMDSILFGALGKNALHLYIVKYFTQKSKNLDDNRYLHIGCVVCDGESSQWKERRKLLAPCFQSSMLKGYLNVFNDHAQKLVEFLHEETGKEFTCVENLLSLCSLDIVCETILGIKIRALQNEAKEYVSSLERYANSVVVLPLMLFIICMYIMLFTTTTYVIQLNPSSYFQKDFEEEAQIFLTFLMSGYCW</sequence>
<feature type="transmembrane region" description="Helical" evidence="9">
    <location>
        <begin position="6"/>
        <end position="23"/>
    </location>
</feature>
<evidence type="ECO:0000256" key="4">
    <source>
        <dbReference type="ARBA" id="ARBA00022617"/>
    </source>
</evidence>
<evidence type="ECO:0000256" key="1">
    <source>
        <dbReference type="ARBA" id="ARBA00001971"/>
    </source>
</evidence>
<keyword evidence="8 9" id="KW-0472">Membrane</keyword>
<comment type="subcellular location">
    <subcellularLocation>
        <location evidence="2">Endoplasmic reticulum membrane</location>
    </subcellularLocation>
</comment>
<evidence type="ECO:0000256" key="6">
    <source>
        <dbReference type="ARBA" id="ARBA00023004"/>
    </source>
</evidence>
<keyword evidence="11" id="KW-1185">Reference proteome</keyword>
<evidence type="ECO:0000256" key="2">
    <source>
        <dbReference type="ARBA" id="ARBA00004586"/>
    </source>
</evidence>
<keyword evidence="9" id="KW-0812">Transmembrane</keyword>
<comment type="similarity">
    <text evidence="3">Belongs to the cytochrome P450 family.</text>
</comment>
<keyword evidence="9" id="KW-1133">Transmembrane helix</keyword>
<organism evidence="10 11">
    <name type="scientific">Caerostris extrusa</name>
    <name type="common">Bark spider</name>
    <name type="synonym">Caerostris bankana</name>
    <dbReference type="NCBI Taxonomy" id="172846"/>
    <lineage>
        <taxon>Eukaryota</taxon>
        <taxon>Metazoa</taxon>
        <taxon>Ecdysozoa</taxon>
        <taxon>Arthropoda</taxon>
        <taxon>Chelicerata</taxon>
        <taxon>Arachnida</taxon>
        <taxon>Araneae</taxon>
        <taxon>Araneomorphae</taxon>
        <taxon>Entelegynae</taxon>
        <taxon>Araneoidea</taxon>
        <taxon>Araneidae</taxon>
        <taxon>Caerostris</taxon>
    </lineage>
</organism>
<dbReference type="GO" id="GO:0005789">
    <property type="term" value="C:endoplasmic reticulum membrane"/>
    <property type="evidence" value="ECO:0007669"/>
    <property type="project" value="UniProtKB-SubCell"/>
</dbReference>
<dbReference type="SUPFAM" id="SSF48264">
    <property type="entry name" value="Cytochrome P450"/>
    <property type="match status" value="1"/>
</dbReference>
<dbReference type="GO" id="GO:0004497">
    <property type="term" value="F:monooxygenase activity"/>
    <property type="evidence" value="ECO:0007669"/>
    <property type="project" value="UniProtKB-KW"/>
</dbReference>
<keyword evidence="4" id="KW-0349">Heme</keyword>
<dbReference type="AlphaFoldDB" id="A0AAV4NZG5"/>
<dbReference type="InterPro" id="IPR036396">
    <property type="entry name" value="Cyt_P450_sf"/>
</dbReference>
<feature type="transmembrane region" description="Helical" evidence="9">
    <location>
        <begin position="181"/>
        <end position="205"/>
    </location>
</feature>
<comment type="caution">
    <text evidence="10">The sequence shown here is derived from an EMBL/GenBank/DDBJ whole genome shotgun (WGS) entry which is preliminary data.</text>
</comment>
<dbReference type="PANTHER" id="PTHR24291">
    <property type="entry name" value="CYTOCHROME P450 FAMILY 4"/>
    <property type="match status" value="1"/>
</dbReference>
<evidence type="ECO:0000256" key="5">
    <source>
        <dbReference type="ARBA" id="ARBA00022824"/>
    </source>
</evidence>
<dbReference type="EMBL" id="BPLR01021495">
    <property type="protein sequence ID" value="GIX90352.1"/>
    <property type="molecule type" value="Genomic_DNA"/>
</dbReference>
<keyword evidence="6" id="KW-0408">Iron</keyword>
<proteinExistence type="inferred from homology"/>
<evidence type="ECO:0000313" key="10">
    <source>
        <dbReference type="EMBL" id="GIX90352.1"/>
    </source>
</evidence>
<name>A0AAV4NZG5_CAEEX</name>
<dbReference type="Gene3D" id="1.10.630.10">
    <property type="entry name" value="Cytochrome P450"/>
    <property type="match status" value="1"/>
</dbReference>
<evidence type="ECO:0000313" key="11">
    <source>
        <dbReference type="Proteomes" id="UP001054945"/>
    </source>
</evidence>
<keyword evidence="7" id="KW-0503">Monooxygenase</keyword>
<protein>
    <submittedName>
        <fullName evidence="10">Cytochrome P450 4V2</fullName>
    </submittedName>
</protein>
<comment type="cofactor">
    <cofactor evidence="1">
        <name>heme</name>
        <dbReference type="ChEBI" id="CHEBI:30413"/>
    </cofactor>
</comment>
<evidence type="ECO:0000256" key="3">
    <source>
        <dbReference type="ARBA" id="ARBA00010617"/>
    </source>
</evidence>
<evidence type="ECO:0000256" key="9">
    <source>
        <dbReference type="SAM" id="Phobius"/>
    </source>
</evidence>
<evidence type="ECO:0000256" key="7">
    <source>
        <dbReference type="ARBA" id="ARBA00023033"/>
    </source>
</evidence>
<dbReference type="Proteomes" id="UP001054945">
    <property type="component" value="Unassembled WGS sequence"/>
</dbReference>
<dbReference type="GO" id="GO:0016705">
    <property type="term" value="F:oxidoreductase activity, acting on paired donors, with incorporation or reduction of molecular oxygen"/>
    <property type="evidence" value="ECO:0007669"/>
    <property type="project" value="InterPro"/>
</dbReference>
<dbReference type="GO" id="GO:0005506">
    <property type="term" value="F:iron ion binding"/>
    <property type="evidence" value="ECO:0007669"/>
    <property type="project" value="InterPro"/>
</dbReference>
<dbReference type="GO" id="GO:0020037">
    <property type="term" value="F:heme binding"/>
    <property type="evidence" value="ECO:0007669"/>
    <property type="project" value="InterPro"/>
</dbReference>
<dbReference type="PANTHER" id="PTHR24291:SF189">
    <property type="entry name" value="CYTOCHROME P450 4C3-RELATED"/>
    <property type="match status" value="1"/>
</dbReference>
<evidence type="ECO:0000256" key="8">
    <source>
        <dbReference type="ARBA" id="ARBA00023136"/>
    </source>
</evidence>
<accession>A0AAV4NZG5</accession>
<keyword evidence="4" id="KW-0479">Metal-binding</keyword>
<gene>
    <name evidence="10" type="primary">CYP4V2_17</name>
    <name evidence="10" type="ORF">CEXT_583061</name>
</gene>
<dbReference type="InterPro" id="IPR050196">
    <property type="entry name" value="Cytochrome_P450_Monoox"/>
</dbReference>
<reference evidence="10 11" key="1">
    <citation type="submission" date="2021-06" db="EMBL/GenBank/DDBJ databases">
        <title>Caerostris extrusa draft genome.</title>
        <authorList>
            <person name="Kono N."/>
            <person name="Arakawa K."/>
        </authorList>
    </citation>
    <scope>NUCLEOTIDE SEQUENCE [LARGE SCALE GENOMIC DNA]</scope>
</reference>
<keyword evidence="7" id="KW-0560">Oxidoreductase</keyword>
<dbReference type="Pfam" id="PF00067">
    <property type="entry name" value="p450"/>
    <property type="match status" value="1"/>
</dbReference>